<gene>
    <name evidence="1" type="ORF">ATANTOWER_022674</name>
</gene>
<protein>
    <submittedName>
        <fullName evidence="1">Uncharacterized protein</fullName>
    </submittedName>
</protein>
<organism evidence="1 2">
    <name type="scientific">Ataeniobius toweri</name>
    <dbReference type="NCBI Taxonomy" id="208326"/>
    <lineage>
        <taxon>Eukaryota</taxon>
        <taxon>Metazoa</taxon>
        <taxon>Chordata</taxon>
        <taxon>Craniata</taxon>
        <taxon>Vertebrata</taxon>
        <taxon>Euteleostomi</taxon>
        <taxon>Actinopterygii</taxon>
        <taxon>Neopterygii</taxon>
        <taxon>Teleostei</taxon>
        <taxon>Neoteleostei</taxon>
        <taxon>Acanthomorphata</taxon>
        <taxon>Ovalentaria</taxon>
        <taxon>Atherinomorphae</taxon>
        <taxon>Cyprinodontiformes</taxon>
        <taxon>Goodeidae</taxon>
        <taxon>Ataeniobius</taxon>
    </lineage>
</organism>
<reference evidence="1 2" key="1">
    <citation type="submission" date="2021-07" db="EMBL/GenBank/DDBJ databases">
        <authorList>
            <person name="Palmer J.M."/>
        </authorList>
    </citation>
    <scope>NUCLEOTIDE SEQUENCE [LARGE SCALE GENOMIC DNA]</scope>
    <source>
        <strain evidence="1 2">AT_MEX2019</strain>
        <tissue evidence="1">Muscle</tissue>
    </source>
</reference>
<keyword evidence="2" id="KW-1185">Reference proteome</keyword>
<sequence>MFSVQVGNQFLSAPDSHFVLLHTHTLRFLNTTSSSSDNLQLLYLRGYPLPGTSRSYVWWHFGFLTDGMQLSETAKGRHAVRLKMKYLFRKAYKRPKGSTVVSDVA</sequence>
<name>A0ABU7CK81_9TELE</name>
<accession>A0ABU7CK81</accession>
<comment type="caution">
    <text evidence="1">The sequence shown here is derived from an EMBL/GenBank/DDBJ whole genome shotgun (WGS) entry which is preliminary data.</text>
</comment>
<evidence type="ECO:0000313" key="2">
    <source>
        <dbReference type="Proteomes" id="UP001345963"/>
    </source>
</evidence>
<evidence type="ECO:0000313" key="1">
    <source>
        <dbReference type="EMBL" id="MED6262610.1"/>
    </source>
</evidence>
<dbReference type="EMBL" id="JAHUTI010093484">
    <property type="protein sequence ID" value="MED6262610.1"/>
    <property type="molecule type" value="Genomic_DNA"/>
</dbReference>
<dbReference type="Proteomes" id="UP001345963">
    <property type="component" value="Unassembled WGS sequence"/>
</dbReference>
<proteinExistence type="predicted"/>